<name>C5T964_ACIDE</name>
<evidence type="ECO:0000256" key="4">
    <source>
        <dbReference type="ARBA" id="ARBA00022500"/>
    </source>
</evidence>
<comment type="caution">
    <text evidence="15">The sequence shown here is derived from an EMBL/GenBank/DDBJ whole genome shotgun (WGS) entry which is preliminary data.</text>
</comment>
<dbReference type="Pfam" id="PF08447">
    <property type="entry name" value="PAS_3"/>
    <property type="match status" value="1"/>
</dbReference>
<dbReference type="Proteomes" id="UP000003856">
    <property type="component" value="Unassembled WGS sequence"/>
</dbReference>
<dbReference type="GO" id="GO:0007165">
    <property type="term" value="P:signal transduction"/>
    <property type="evidence" value="ECO:0007669"/>
    <property type="project" value="UniProtKB-KW"/>
</dbReference>
<dbReference type="CDD" id="cd11386">
    <property type="entry name" value="MCP_signal"/>
    <property type="match status" value="1"/>
</dbReference>
<evidence type="ECO:0000256" key="6">
    <source>
        <dbReference type="ARBA" id="ARBA00022692"/>
    </source>
</evidence>
<dbReference type="GO" id="GO:0005886">
    <property type="term" value="C:plasma membrane"/>
    <property type="evidence" value="ECO:0007669"/>
    <property type="project" value="UniProtKB-SubCell"/>
</dbReference>
<dbReference type="SUPFAM" id="SSF55785">
    <property type="entry name" value="PYP-like sensor domain (PAS domain)"/>
    <property type="match status" value="1"/>
</dbReference>
<keyword evidence="16" id="KW-1185">Reference proteome</keyword>
<dbReference type="FunFam" id="3.30.450.20:FF:000046">
    <property type="entry name" value="Aerotaxis sensor receptor"/>
    <property type="match status" value="1"/>
</dbReference>
<sequence>MRVNLPITGREYTFPAEHTLVSTTDLKGRIVYCNLAFIEVSGFSKDELLGKSHNLVRHPDMPQEAFRDMWHTISSGLPWSAMVKNRRKNGDHYWVMANVTPLIDGSVVSGYMSVRTKPSPEQIKAADALYETMRAEASRGKHLHVLDAGRVIRQDWLGHIAESIRLGMRGRLWTLFAMQGLLVALASLGGIPAALAVAALLSAAAAWVACNLTVSPVRNLVRFANRMAGGDLSQLMMHVRSDEMGQMAKALNQLNVNLQSVVRDARNEARNMQFASEDIASRNNELARRTESQAGSLQLTAVSIEEIKQTVEHTASLVKHATHLTSAATDIAGKSNSAVDAVARTMEAIREAFAKVTDIIQIIDSIAFQTNILSLNAAVEAARAGEQGRGFGVVAAEVRALAQRSAGAAKEIKSHIEAAATEVQSGNQHMGYARTAMQESVAAVQSMSSLIGKIGNSTSEQLDGISQINAAAANLNGITQQNAAMVEQIAVSASDLRGQAETLTDTVSVFRLETSKDSFVLLEAGG</sequence>
<dbReference type="CDD" id="cd00130">
    <property type="entry name" value="PAS"/>
    <property type="match status" value="1"/>
</dbReference>
<dbReference type="SMART" id="SM00304">
    <property type="entry name" value="HAMP"/>
    <property type="match status" value="1"/>
</dbReference>
<keyword evidence="7 11" id="KW-1133">Transmembrane helix</keyword>
<gene>
    <name evidence="15" type="ORF">AcdelDRAFT_3444</name>
</gene>
<dbReference type="PATRIC" id="fig|573060.9.peg.1556"/>
<evidence type="ECO:0000256" key="7">
    <source>
        <dbReference type="ARBA" id="ARBA00022989"/>
    </source>
</evidence>
<evidence type="ECO:0000256" key="11">
    <source>
        <dbReference type="SAM" id="Phobius"/>
    </source>
</evidence>
<dbReference type="InterPro" id="IPR003660">
    <property type="entry name" value="HAMP_dom"/>
</dbReference>
<keyword evidence="6 11" id="KW-0812">Transmembrane</keyword>
<dbReference type="NCBIfam" id="TIGR00229">
    <property type="entry name" value="sensory_box"/>
    <property type="match status" value="1"/>
</dbReference>
<evidence type="ECO:0000256" key="8">
    <source>
        <dbReference type="ARBA" id="ARBA00023136"/>
    </source>
</evidence>
<evidence type="ECO:0000259" key="14">
    <source>
        <dbReference type="PROSITE" id="PS50885"/>
    </source>
</evidence>
<keyword evidence="4" id="KW-0145">Chemotaxis</keyword>
<dbReference type="AlphaFoldDB" id="C5T964"/>
<evidence type="ECO:0000313" key="15">
    <source>
        <dbReference type="EMBL" id="EER58978.1"/>
    </source>
</evidence>
<proteinExistence type="inferred from homology"/>
<comment type="similarity">
    <text evidence="9">Belongs to the methyl-accepting chemotaxis (MCP) protein family.</text>
</comment>
<evidence type="ECO:0000313" key="16">
    <source>
        <dbReference type="Proteomes" id="UP000003856"/>
    </source>
</evidence>
<protein>
    <submittedName>
        <fullName evidence="15">Methyl-accepting chemotaxis sensory transducer with Pas/Pac sensor</fullName>
    </submittedName>
</protein>
<dbReference type="Pfam" id="PF00672">
    <property type="entry name" value="HAMP"/>
    <property type="match status" value="1"/>
</dbReference>
<comment type="subcellular location">
    <subcellularLocation>
        <location evidence="1">Cell inner membrane</location>
        <topology evidence="1">Multi-pass membrane protein</topology>
    </subcellularLocation>
</comment>
<feature type="transmembrane region" description="Helical" evidence="11">
    <location>
        <begin position="172"/>
        <end position="191"/>
    </location>
</feature>
<feature type="domain" description="HAMP" evidence="14">
    <location>
        <begin position="211"/>
        <end position="263"/>
    </location>
</feature>
<keyword evidence="10" id="KW-0807">Transducer</keyword>
<evidence type="ECO:0000256" key="5">
    <source>
        <dbReference type="ARBA" id="ARBA00022519"/>
    </source>
</evidence>
<feature type="domain" description="PAS" evidence="13">
    <location>
        <begin position="25"/>
        <end position="60"/>
    </location>
</feature>
<dbReference type="Gene3D" id="1.10.287.950">
    <property type="entry name" value="Methyl-accepting chemotaxis protein"/>
    <property type="match status" value="1"/>
</dbReference>
<dbReference type="InterPro" id="IPR004089">
    <property type="entry name" value="MCPsignal_dom"/>
</dbReference>
<dbReference type="InterPro" id="IPR013655">
    <property type="entry name" value="PAS_fold_3"/>
</dbReference>
<dbReference type="GO" id="GO:0052131">
    <property type="term" value="P:positive aerotaxis"/>
    <property type="evidence" value="ECO:0007669"/>
    <property type="project" value="UniProtKB-ARBA"/>
</dbReference>
<evidence type="ECO:0000256" key="1">
    <source>
        <dbReference type="ARBA" id="ARBA00004429"/>
    </source>
</evidence>
<evidence type="ECO:0000259" key="12">
    <source>
        <dbReference type="PROSITE" id="PS50111"/>
    </source>
</evidence>
<dbReference type="PANTHER" id="PTHR43531">
    <property type="entry name" value="PROTEIN ICFG"/>
    <property type="match status" value="1"/>
</dbReference>
<accession>C5T964</accession>
<dbReference type="InterPro" id="IPR004090">
    <property type="entry name" value="Chemotax_Me-accpt_rcpt"/>
</dbReference>
<reference evidence="15 16" key="1">
    <citation type="submission" date="2009-05" db="EMBL/GenBank/DDBJ databases">
        <title>The draft genome of Acidovorax delafieldii 2AN.</title>
        <authorList>
            <consortium name="US DOE Joint Genome Institute (JGI-PGF)"/>
            <person name="Lucas S."/>
            <person name="Copeland A."/>
            <person name="Lapidus A."/>
            <person name="Glavina del Rio T."/>
            <person name="Tice H."/>
            <person name="Bruce D."/>
            <person name="Goodwin L."/>
            <person name="Pitluck S."/>
            <person name="Larimer F."/>
            <person name="Land M.L."/>
            <person name="Hauser L."/>
            <person name="Shelobolina E.S."/>
            <person name="Picardal F."/>
            <person name="Roden E."/>
            <person name="Emerson D."/>
        </authorList>
    </citation>
    <scope>NUCLEOTIDE SEQUENCE [LARGE SCALE GENOMIC DNA]</scope>
    <source>
        <strain evidence="15 16">2AN</strain>
    </source>
</reference>
<dbReference type="FunFam" id="1.10.287.950:FF:000001">
    <property type="entry name" value="Methyl-accepting chemotaxis sensory transducer"/>
    <property type="match status" value="1"/>
</dbReference>
<dbReference type="InterPro" id="IPR035965">
    <property type="entry name" value="PAS-like_dom_sf"/>
</dbReference>
<dbReference type="PANTHER" id="PTHR43531:SF14">
    <property type="entry name" value="METHYL-ACCEPTING CHEMOTAXIS PROTEIN I-RELATED"/>
    <property type="match status" value="1"/>
</dbReference>
<dbReference type="PRINTS" id="PR00260">
    <property type="entry name" value="CHEMTRNSDUCR"/>
</dbReference>
<keyword evidence="5" id="KW-0997">Cell inner membrane</keyword>
<dbReference type="CDD" id="cd06225">
    <property type="entry name" value="HAMP"/>
    <property type="match status" value="1"/>
</dbReference>
<dbReference type="RefSeq" id="WP_005799013.1">
    <property type="nucleotide sequence ID" value="NZ_ACQT01000177.1"/>
</dbReference>
<dbReference type="OrthoDB" id="9806477at2"/>
<dbReference type="GO" id="GO:0004888">
    <property type="term" value="F:transmembrane signaling receptor activity"/>
    <property type="evidence" value="ECO:0007669"/>
    <property type="project" value="InterPro"/>
</dbReference>
<dbReference type="PROSITE" id="PS50112">
    <property type="entry name" value="PAS"/>
    <property type="match status" value="1"/>
</dbReference>
<dbReference type="SUPFAM" id="SSF58104">
    <property type="entry name" value="Methyl-accepting chemotaxis protein (MCP) signaling domain"/>
    <property type="match status" value="1"/>
</dbReference>
<dbReference type="PROSITE" id="PS50111">
    <property type="entry name" value="CHEMOTAXIS_TRANSDUC_2"/>
    <property type="match status" value="1"/>
</dbReference>
<dbReference type="Gene3D" id="3.30.450.20">
    <property type="entry name" value="PAS domain"/>
    <property type="match status" value="1"/>
</dbReference>
<dbReference type="InterPro" id="IPR000014">
    <property type="entry name" value="PAS"/>
</dbReference>
<keyword evidence="3" id="KW-0488">Methylation</keyword>
<dbReference type="EMBL" id="ACQT01000177">
    <property type="protein sequence ID" value="EER58978.1"/>
    <property type="molecule type" value="Genomic_DNA"/>
</dbReference>
<dbReference type="InterPro" id="IPR051310">
    <property type="entry name" value="MCP_chemotaxis"/>
</dbReference>
<dbReference type="Pfam" id="PF00015">
    <property type="entry name" value="MCPsignal"/>
    <property type="match status" value="1"/>
</dbReference>
<feature type="domain" description="Methyl-accepting transducer" evidence="12">
    <location>
        <begin position="268"/>
        <end position="497"/>
    </location>
</feature>
<organism evidence="15 16">
    <name type="scientific">Acidovorax delafieldii 2AN</name>
    <dbReference type="NCBI Taxonomy" id="573060"/>
    <lineage>
        <taxon>Bacteria</taxon>
        <taxon>Pseudomonadati</taxon>
        <taxon>Pseudomonadota</taxon>
        <taxon>Betaproteobacteria</taxon>
        <taxon>Burkholderiales</taxon>
        <taxon>Comamonadaceae</taxon>
        <taxon>Acidovorax</taxon>
    </lineage>
</organism>
<keyword evidence="8 11" id="KW-0472">Membrane</keyword>
<dbReference type="PROSITE" id="PS50885">
    <property type="entry name" value="HAMP"/>
    <property type="match status" value="1"/>
</dbReference>
<evidence type="ECO:0000256" key="3">
    <source>
        <dbReference type="ARBA" id="ARBA00022481"/>
    </source>
</evidence>
<keyword evidence="2" id="KW-1003">Cell membrane</keyword>
<dbReference type="SMART" id="SM00283">
    <property type="entry name" value="MA"/>
    <property type="match status" value="1"/>
</dbReference>
<evidence type="ECO:0000259" key="13">
    <source>
        <dbReference type="PROSITE" id="PS50112"/>
    </source>
</evidence>
<evidence type="ECO:0000256" key="10">
    <source>
        <dbReference type="PROSITE-ProRule" id="PRU00284"/>
    </source>
</evidence>
<evidence type="ECO:0000256" key="9">
    <source>
        <dbReference type="ARBA" id="ARBA00029447"/>
    </source>
</evidence>
<evidence type="ECO:0000256" key="2">
    <source>
        <dbReference type="ARBA" id="ARBA00022475"/>
    </source>
</evidence>